<dbReference type="RefSeq" id="WP_167925140.1">
    <property type="nucleotide sequence ID" value="NZ_JAATVY010000005.1"/>
</dbReference>
<gene>
    <name evidence="2" type="ORF">HC031_11140</name>
</gene>
<dbReference type="InterPro" id="IPR010539">
    <property type="entry name" value="BaxI_1-like"/>
</dbReference>
<reference evidence="2 3" key="1">
    <citation type="submission" date="2020-03" db="EMBL/GenBank/DDBJ databases">
        <title>WGS of the type strain of Planosporangium spp.</title>
        <authorList>
            <person name="Thawai C."/>
        </authorList>
    </citation>
    <scope>NUCLEOTIDE SEQUENCE [LARGE SCALE GENOMIC DNA]</scope>
    <source>
        <strain evidence="2 3">TBRC 5610</strain>
    </source>
</reference>
<feature type="transmembrane region" description="Helical" evidence="1">
    <location>
        <begin position="119"/>
        <end position="138"/>
    </location>
</feature>
<name>A0ABX0XW48_9ACTN</name>
<organism evidence="2 3">
    <name type="scientific">Planosporangium thailandense</name>
    <dbReference type="NCBI Taxonomy" id="765197"/>
    <lineage>
        <taxon>Bacteria</taxon>
        <taxon>Bacillati</taxon>
        <taxon>Actinomycetota</taxon>
        <taxon>Actinomycetes</taxon>
        <taxon>Micromonosporales</taxon>
        <taxon>Micromonosporaceae</taxon>
        <taxon>Planosporangium</taxon>
    </lineage>
</organism>
<feature type="transmembrane region" description="Helical" evidence="1">
    <location>
        <begin position="39"/>
        <end position="58"/>
    </location>
</feature>
<feature type="transmembrane region" description="Helical" evidence="1">
    <location>
        <begin position="191"/>
        <end position="215"/>
    </location>
</feature>
<keyword evidence="1" id="KW-0472">Membrane</keyword>
<dbReference type="Pfam" id="PF12811">
    <property type="entry name" value="BaxI_1"/>
    <property type="match status" value="1"/>
</dbReference>
<protein>
    <submittedName>
        <fullName evidence="2">Bax inhibitor-1/YccA family protein</fullName>
    </submittedName>
</protein>
<dbReference type="EMBL" id="JAATVY010000005">
    <property type="protein sequence ID" value="NJC70260.1"/>
    <property type="molecule type" value="Genomic_DNA"/>
</dbReference>
<dbReference type="PANTHER" id="PTHR41282">
    <property type="entry name" value="CONSERVED TRANSMEMBRANE PROTEIN-RELATED"/>
    <property type="match status" value="1"/>
</dbReference>
<dbReference type="Proteomes" id="UP000722989">
    <property type="component" value="Unassembled WGS sequence"/>
</dbReference>
<feature type="transmembrane region" description="Helical" evidence="1">
    <location>
        <begin position="64"/>
        <end position="86"/>
    </location>
</feature>
<keyword evidence="3" id="KW-1185">Reference proteome</keyword>
<accession>A0ABX0XW48</accession>
<proteinExistence type="predicted"/>
<feature type="transmembrane region" description="Helical" evidence="1">
    <location>
        <begin position="227"/>
        <end position="246"/>
    </location>
</feature>
<evidence type="ECO:0000256" key="1">
    <source>
        <dbReference type="SAM" id="Phobius"/>
    </source>
</evidence>
<feature type="transmembrane region" description="Helical" evidence="1">
    <location>
        <begin position="150"/>
        <end position="171"/>
    </location>
</feature>
<evidence type="ECO:0000313" key="2">
    <source>
        <dbReference type="EMBL" id="NJC70260.1"/>
    </source>
</evidence>
<comment type="caution">
    <text evidence="2">The sequence shown here is derived from an EMBL/GenBank/DDBJ whole genome shotgun (WGS) entry which is preliminary data.</text>
</comment>
<keyword evidence="1" id="KW-1133">Transmembrane helix</keyword>
<feature type="transmembrane region" description="Helical" evidence="1">
    <location>
        <begin position="93"/>
        <end position="113"/>
    </location>
</feature>
<keyword evidence="1" id="KW-0812">Transmembrane</keyword>
<dbReference type="PIRSF" id="PIRSF009160">
    <property type="entry name" value="UCP009160"/>
    <property type="match status" value="1"/>
</dbReference>
<evidence type="ECO:0000313" key="3">
    <source>
        <dbReference type="Proteomes" id="UP000722989"/>
    </source>
</evidence>
<sequence>MQSSNPVLTRLGETASRERVGGGYGYGPVSERMMSLDDVVVRTIGLLALTAISAAVSWNVLTGVTAAVASFGSVLAGLVLCLVITFARVTNPLVIGAYAVVEGVFLGVVSRTFEARFGGIVVQAVVGTLGVFAGMAMLYKMRVLRATPRFNRFVIGALIGVVVLSLVNWVVYMFGGNLGLIDYNVEGPRRFLPIIFSLVCIAVGALTFIIDFDQIERGVRYGMPEKYAWYCAFGLLVGLIYLYWQILRLLGYMRR</sequence>
<dbReference type="PANTHER" id="PTHR41282:SF1">
    <property type="entry name" value="CONSERVED TRANSMEMBRANE PROTEIN-RELATED"/>
    <property type="match status" value="1"/>
</dbReference>